<dbReference type="Pfam" id="PF00392">
    <property type="entry name" value="GntR"/>
    <property type="match status" value="1"/>
</dbReference>
<dbReference type="InterPro" id="IPR036390">
    <property type="entry name" value="WH_DNA-bd_sf"/>
</dbReference>
<dbReference type="SMART" id="SM00345">
    <property type="entry name" value="HTH_GNTR"/>
    <property type="match status" value="1"/>
</dbReference>
<protein>
    <submittedName>
        <fullName evidence="5">GntR family transcriptional regulator</fullName>
    </submittedName>
</protein>
<keyword evidence="2" id="KW-0238">DNA-binding</keyword>
<dbReference type="PANTHER" id="PTHR38445">
    <property type="entry name" value="HTH-TYPE TRANSCRIPTIONAL REPRESSOR YTRA"/>
    <property type="match status" value="1"/>
</dbReference>
<keyword evidence="1" id="KW-0805">Transcription regulation</keyword>
<evidence type="ECO:0000256" key="1">
    <source>
        <dbReference type="ARBA" id="ARBA00023015"/>
    </source>
</evidence>
<gene>
    <name evidence="5" type="ORF">GCM10011509_15540</name>
</gene>
<dbReference type="CDD" id="cd07377">
    <property type="entry name" value="WHTH_GntR"/>
    <property type="match status" value="1"/>
</dbReference>
<comment type="caution">
    <text evidence="5">The sequence shown here is derived from an EMBL/GenBank/DDBJ whole genome shotgun (WGS) entry which is preliminary data.</text>
</comment>
<dbReference type="InterPro" id="IPR036388">
    <property type="entry name" value="WH-like_DNA-bd_sf"/>
</dbReference>
<reference evidence="6" key="1">
    <citation type="journal article" date="2019" name="Int. J. Syst. Evol. Microbiol.">
        <title>The Global Catalogue of Microorganisms (GCM) 10K type strain sequencing project: providing services to taxonomists for standard genome sequencing and annotation.</title>
        <authorList>
            <consortium name="The Broad Institute Genomics Platform"/>
            <consortium name="The Broad Institute Genome Sequencing Center for Infectious Disease"/>
            <person name="Wu L."/>
            <person name="Ma J."/>
        </authorList>
    </citation>
    <scope>NUCLEOTIDE SEQUENCE [LARGE SCALE GENOMIC DNA]</scope>
    <source>
        <strain evidence="6">CGMCC 1.5362</strain>
    </source>
</reference>
<evidence type="ECO:0000313" key="6">
    <source>
        <dbReference type="Proteomes" id="UP000662111"/>
    </source>
</evidence>
<name>A0ABQ2F6Y9_9MICO</name>
<accession>A0ABQ2F6Y9</accession>
<evidence type="ECO:0000256" key="2">
    <source>
        <dbReference type="ARBA" id="ARBA00023125"/>
    </source>
</evidence>
<evidence type="ECO:0000313" key="5">
    <source>
        <dbReference type="EMBL" id="GGK68050.1"/>
    </source>
</evidence>
<organism evidence="5 6">
    <name type="scientific">Ornithinimicrobium pekingense</name>
    <dbReference type="NCBI Taxonomy" id="384677"/>
    <lineage>
        <taxon>Bacteria</taxon>
        <taxon>Bacillati</taxon>
        <taxon>Actinomycetota</taxon>
        <taxon>Actinomycetes</taxon>
        <taxon>Micrococcales</taxon>
        <taxon>Ornithinimicrobiaceae</taxon>
        <taxon>Ornithinimicrobium</taxon>
    </lineage>
</organism>
<dbReference type="Proteomes" id="UP000662111">
    <property type="component" value="Unassembled WGS sequence"/>
</dbReference>
<evidence type="ECO:0000259" key="4">
    <source>
        <dbReference type="PROSITE" id="PS50949"/>
    </source>
</evidence>
<dbReference type="Gene3D" id="1.10.10.10">
    <property type="entry name" value="Winged helix-like DNA-binding domain superfamily/Winged helix DNA-binding domain"/>
    <property type="match status" value="1"/>
</dbReference>
<dbReference type="EMBL" id="BMLB01000003">
    <property type="protein sequence ID" value="GGK68050.1"/>
    <property type="molecule type" value="Genomic_DNA"/>
</dbReference>
<feature type="domain" description="HTH gntR-type" evidence="4">
    <location>
        <begin position="10"/>
        <end position="78"/>
    </location>
</feature>
<dbReference type="InterPro" id="IPR000524">
    <property type="entry name" value="Tscrpt_reg_HTH_GntR"/>
</dbReference>
<sequence length="122" mass="12452">MLSIDPTSGDAPFAQLRAQIIARVSDGTLGPGDRLPTVRRLAGDLGIAPNTVARAYRELEADGVLEGRGRSGTFVRATVTAGRAAPAAVSARAAAQRYAEATRSLGLSPAEALALARQALGA</sequence>
<proteinExistence type="predicted"/>
<dbReference type="PANTHER" id="PTHR38445:SF9">
    <property type="entry name" value="HTH-TYPE TRANSCRIPTIONAL REPRESSOR YTRA"/>
    <property type="match status" value="1"/>
</dbReference>
<dbReference type="PROSITE" id="PS50949">
    <property type="entry name" value="HTH_GNTR"/>
    <property type="match status" value="1"/>
</dbReference>
<dbReference type="SUPFAM" id="SSF46785">
    <property type="entry name" value="Winged helix' DNA-binding domain"/>
    <property type="match status" value="1"/>
</dbReference>
<keyword evidence="3" id="KW-0804">Transcription</keyword>
<keyword evidence="6" id="KW-1185">Reference proteome</keyword>
<evidence type="ECO:0000256" key="3">
    <source>
        <dbReference type="ARBA" id="ARBA00023163"/>
    </source>
</evidence>